<dbReference type="STRING" id="1802363.A2682_03345"/>
<dbReference type="Proteomes" id="UP000178690">
    <property type="component" value="Unassembled WGS sequence"/>
</dbReference>
<proteinExistence type="predicted"/>
<sequence>MGSSASGIVFQPPFPPKRSFSLPLVIIATATAALLLALAVVLVFGREDRTPSAFGGGESAPIADRIFFAEAHWRSLRDGTEEAFFSGYRDGALWSIAAPESAGMPIGEWKFPEGVSEAFQKLEQRFRFSSLTFLAPISRAPEENESAIASFRLIGRSGEFWDVHATIRTDVHGAIQEERWEISPASVILETGDEQPKR</sequence>
<organism evidence="2 3">
    <name type="scientific">Terrybacteria sp. (strain RIFCSPHIGHO2_01_FULL_58_15)</name>
    <dbReference type="NCBI Taxonomy" id="1802363"/>
    <lineage>
        <taxon>Bacteria</taxon>
        <taxon>Candidatus Terryibacteriota</taxon>
    </lineage>
</organism>
<keyword evidence="1" id="KW-1133">Transmembrane helix</keyword>
<gene>
    <name evidence="2" type="ORF">A2682_03345</name>
</gene>
<feature type="transmembrane region" description="Helical" evidence="1">
    <location>
        <begin position="20"/>
        <end position="44"/>
    </location>
</feature>
<protein>
    <submittedName>
        <fullName evidence="2">Uncharacterized protein</fullName>
    </submittedName>
</protein>
<reference evidence="2 3" key="1">
    <citation type="journal article" date="2016" name="Nat. Commun.">
        <title>Thousands of microbial genomes shed light on interconnected biogeochemical processes in an aquifer system.</title>
        <authorList>
            <person name="Anantharaman K."/>
            <person name="Brown C.T."/>
            <person name="Hug L.A."/>
            <person name="Sharon I."/>
            <person name="Castelle C.J."/>
            <person name="Probst A.J."/>
            <person name="Thomas B.C."/>
            <person name="Singh A."/>
            <person name="Wilkins M.J."/>
            <person name="Karaoz U."/>
            <person name="Brodie E.L."/>
            <person name="Williams K.H."/>
            <person name="Hubbard S.S."/>
            <person name="Banfield J.F."/>
        </authorList>
    </citation>
    <scope>NUCLEOTIDE SEQUENCE [LARGE SCALE GENOMIC DNA]</scope>
    <source>
        <strain evidence="3">RIFCSPHIGHO2_01_FULL_58_15</strain>
    </source>
</reference>
<keyword evidence="1" id="KW-0472">Membrane</keyword>
<evidence type="ECO:0000313" key="2">
    <source>
        <dbReference type="EMBL" id="OHA50098.1"/>
    </source>
</evidence>
<evidence type="ECO:0000313" key="3">
    <source>
        <dbReference type="Proteomes" id="UP000178690"/>
    </source>
</evidence>
<dbReference type="AlphaFoldDB" id="A0A1G2PP33"/>
<dbReference type="EMBL" id="MHST01000001">
    <property type="protein sequence ID" value="OHA50098.1"/>
    <property type="molecule type" value="Genomic_DNA"/>
</dbReference>
<keyword evidence="1" id="KW-0812">Transmembrane</keyword>
<name>A0A1G2PP33_TERXR</name>
<evidence type="ECO:0000256" key="1">
    <source>
        <dbReference type="SAM" id="Phobius"/>
    </source>
</evidence>
<comment type="caution">
    <text evidence="2">The sequence shown here is derived from an EMBL/GenBank/DDBJ whole genome shotgun (WGS) entry which is preliminary data.</text>
</comment>
<accession>A0A1G2PP33</accession>